<keyword evidence="2" id="KW-1185">Reference proteome</keyword>
<gene>
    <name evidence="1" type="ORF">DSO57_1009989</name>
</gene>
<protein>
    <submittedName>
        <fullName evidence="1">Uncharacterized protein</fullName>
    </submittedName>
</protein>
<evidence type="ECO:0000313" key="2">
    <source>
        <dbReference type="Proteomes" id="UP001165960"/>
    </source>
</evidence>
<comment type="caution">
    <text evidence="1">The sequence shown here is derived from an EMBL/GenBank/DDBJ whole genome shotgun (WGS) entry which is preliminary data.</text>
</comment>
<evidence type="ECO:0000313" key="1">
    <source>
        <dbReference type="EMBL" id="KAJ9050878.1"/>
    </source>
</evidence>
<reference evidence="1" key="1">
    <citation type="submission" date="2022-04" db="EMBL/GenBank/DDBJ databases">
        <title>Genome of the entomopathogenic fungus Entomophthora muscae.</title>
        <authorList>
            <person name="Elya C."/>
            <person name="Lovett B.R."/>
            <person name="Lee E."/>
            <person name="Macias A.M."/>
            <person name="Hajek A.E."/>
            <person name="De Bivort B.L."/>
            <person name="Kasson M.T."/>
            <person name="De Fine Licht H.H."/>
            <person name="Stajich J.E."/>
        </authorList>
    </citation>
    <scope>NUCLEOTIDE SEQUENCE</scope>
    <source>
        <strain evidence="1">Berkeley</strain>
    </source>
</reference>
<accession>A0ACC2RLB4</accession>
<sequence>MAPLQASVILTFYTKVSVPCVKPGSQDAVVPAKGQRWLTDSEREALLNCLNRGMTVWDIASQFGITARSSADINTKYGNTRQNAKSAKAKRQPKLLQPVYIDAIKQWVAKDCHLDTLAVQSMITTEFGLSVSKTLVYKAMVGGGGGAWASWSLRVGPVSDD</sequence>
<dbReference type="Proteomes" id="UP001165960">
    <property type="component" value="Unassembled WGS sequence"/>
</dbReference>
<proteinExistence type="predicted"/>
<name>A0ACC2RLB4_9FUNG</name>
<organism evidence="1 2">
    <name type="scientific">Entomophthora muscae</name>
    <dbReference type="NCBI Taxonomy" id="34485"/>
    <lineage>
        <taxon>Eukaryota</taxon>
        <taxon>Fungi</taxon>
        <taxon>Fungi incertae sedis</taxon>
        <taxon>Zoopagomycota</taxon>
        <taxon>Entomophthoromycotina</taxon>
        <taxon>Entomophthoromycetes</taxon>
        <taxon>Entomophthorales</taxon>
        <taxon>Entomophthoraceae</taxon>
        <taxon>Entomophthora</taxon>
    </lineage>
</organism>
<dbReference type="EMBL" id="QTSX02007132">
    <property type="protein sequence ID" value="KAJ9050878.1"/>
    <property type="molecule type" value="Genomic_DNA"/>
</dbReference>